<dbReference type="Gene3D" id="3.40.50.1110">
    <property type="entry name" value="SGNH hydrolase"/>
    <property type="match status" value="1"/>
</dbReference>
<sequence length="377" mass="39092">MEQWQAGWTQAVVDVHDFGTSFVDVTVRARVVTALGGDHVRLALSNRFGKAPLVIGSCAVGVGANGAAALFAGQAEATIPAGQTRHTDPVALHVQRGDQVQVDLFLPAETLPATGNFARMPVQVSAPGDHAGALQFPAIETPTIPAPDGTAMAIPLPFLHSVEVCGQPAAAVLVCLGDSITAGGWPEAAAELLAGRVEVSILNRGIAGNRLRVDPDPAIASFGLSGLSRFDDDVLATAGVTDVVIALGTNDLGLPGQVAPTDELPTAQQLIDAYQRLIAQATAAGLRTTIATITPFMGAEGYDHGREQTRTAVNAWIRTSAPSVVDFDEAVRSASHSDRLSPEFDSGDHLHPNEAGEARLAQVMADLVARRHSVAAG</sequence>
<dbReference type="InterPro" id="IPR036514">
    <property type="entry name" value="SGNH_hydro_sf"/>
</dbReference>
<dbReference type="InterPro" id="IPR053140">
    <property type="entry name" value="GDSL_Rv0518-like"/>
</dbReference>
<evidence type="ECO:0000313" key="2">
    <source>
        <dbReference type="EMBL" id="GIE02125.1"/>
    </source>
</evidence>
<evidence type="ECO:0000313" key="3">
    <source>
        <dbReference type="Proteomes" id="UP000637628"/>
    </source>
</evidence>
<dbReference type="PANTHER" id="PTHR43784:SF2">
    <property type="entry name" value="GDSL-LIKE LIPASE_ACYLHYDROLASE, PUTATIVE (AFU_ORTHOLOGUE AFUA_2G00820)-RELATED"/>
    <property type="match status" value="1"/>
</dbReference>
<proteinExistence type="predicted"/>
<reference evidence="2 3" key="1">
    <citation type="submission" date="2021-01" db="EMBL/GenBank/DDBJ databases">
        <title>Whole genome shotgun sequence of Actinoplanes durhamensis NBRC 14914.</title>
        <authorList>
            <person name="Komaki H."/>
            <person name="Tamura T."/>
        </authorList>
    </citation>
    <scope>NUCLEOTIDE SEQUENCE [LARGE SCALE GENOMIC DNA]</scope>
    <source>
        <strain evidence="2 3">NBRC 14914</strain>
    </source>
</reference>
<dbReference type="InterPro" id="IPR013830">
    <property type="entry name" value="SGNH_hydro"/>
</dbReference>
<dbReference type="Proteomes" id="UP000637628">
    <property type="component" value="Unassembled WGS sequence"/>
</dbReference>
<keyword evidence="3" id="KW-1185">Reference proteome</keyword>
<gene>
    <name evidence="2" type="ORF">Adu01nite_34750</name>
</gene>
<name>A0ABQ3YX79_9ACTN</name>
<protein>
    <recommendedName>
        <fullName evidence="1">SGNH hydrolase-type esterase domain-containing protein</fullName>
    </recommendedName>
</protein>
<dbReference type="PANTHER" id="PTHR43784">
    <property type="entry name" value="GDSL-LIKE LIPASE/ACYLHYDROLASE, PUTATIVE (AFU_ORTHOLOGUE AFUA_2G00820)-RELATED"/>
    <property type="match status" value="1"/>
</dbReference>
<organism evidence="2 3">
    <name type="scientific">Paractinoplanes durhamensis</name>
    <dbReference type="NCBI Taxonomy" id="113563"/>
    <lineage>
        <taxon>Bacteria</taxon>
        <taxon>Bacillati</taxon>
        <taxon>Actinomycetota</taxon>
        <taxon>Actinomycetes</taxon>
        <taxon>Micromonosporales</taxon>
        <taxon>Micromonosporaceae</taxon>
        <taxon>Paractinoplanes</taxon>
    </lineage>
</organism>
<accession>A0ABQ3YX79</accession>
<evidence type="ECO:0000259" key="1">
    <source>
        <dbReference type="Pfam" id="PF13472"/>
    </source>
</evidence>
<dbReference type="Pfam" id="PF13472">
    <property type="entry name" value="Lipase_GDSL_2"/>
    <property type="match status" value="1"/>
</dbReference>
<comment type="caution">
    <text evidence="2">The sequence shown here is derived from an EMBL/GenBank/DDBJ whole genome shotgun (WGS) entry which is preliminary data.</text>
</comment>
<dbReference type="RefSeq" id="WP_203727889.1">
    <property type="nucleotide sequence ID" value="NZ_BAAATX010000001.1"/>
</dbReference>
<dbReference type="SUPFAM" id="SSF52266">
    <property type="entry name" value="SGNH hydrolase"/>
    <property type="match status" value="1"/>
</dbReference>
<dbReference type="EMBL" id="BOML01000029">
    <property type="protein sequence ID" value="GIE02125.1"/>
    <property type="molecule type" value="Genomic_DNA"/>
</dbReference>
<feature type="domain" description="SGNH hydrolase-type esterase" evidence="1">
    <location>
        <begin position="175"/>
        <end position="358"/>
    </location>
</feature>